<feature type="transmembrane region" description="Helical" evidence="7">
    <location>
        <begin position="45"/>
        <end position="64"/>
    </location>
</feature>
<evidence type="ECO:0000313" key="9">
    <source>
        <dbReference type="Proteomes" id="UP000295706"/>
    </source>
</evidence>
<keyword evidence="4 7" id="KW-0812">Transmembrane</keyword>
<dbReference type="GO" id="GO:0005886">
    <property type="term" value="C:plasma membrane"/>
    <property type="evidence" value="ECO:0007669"/>
    <property type="project" value="UniProtKB-SubCell"/>
</dbReference>
<accession>A0A4R4KBC1</accession>
<dbReference type="CDD" id="cd06177">
    <property type="entry name" value="MFS_NHS"/>
    <property type="match status" value="1"/>
</dbReference>
<reference evidence="8 9" key="1">
    <citation type="submission" date="2019-02" db="EMBL/GenBank/DDBJ databases">
        <title>Arundinibacter roseus gen. nov., sp. nov., a new member of the family Cytophagaceae.</title>
        <authorList>
            <person name="Szuroczki S."/>
            <person name="Khayer B."/>
            <person name="Sproer C."/>
            <person name="Toumi M."/>
            <person name="Szabo A."/>
            <person name="Felfoldi T."/>
            <person name="Schumann P."/>
            <person name="Toth E."/>
        </authorList>
    </citation>
    <scope>NUCLEOTIDE SEQUENCE [LARGE SCALE GENOMIC DNA]</scope>
    <source>
        <strain evidence="8 9">DMA-k-7a</strain>
    </source>
</reference>
<keyword evidence="5 7" id="KW-1133">Transmembrane helix</keyword>
<organism evidence="8 9">
    <name type="scientific">Arundinibacter roseus</name>
    <dbReference type="NCBI Taxonomy" id="2070510"/>
    <lineage>
        <taxon>Bacteria</taxon>
        <taxon>Pseudomonadati</taxon>
        <taxon>Bacteroidota</taxon>
        <taxon>Cytophagia</taxon>
        <taxon>Cytophagales</taxon>
        <taxon>Spirosomataceae</taxon>
        <taxon>Arundinibacter</taxon>
    </lineage>
</organism>
<gene>
    <name evidence="8" type="ORF">EZE20_13480</name>
</gene>
<name>A0A4R4KBC1_9BACT</name>
<dbReference type="InterPro" id="IPR036259">
    <property type="entry name" value="MFS_trans_sf"/>
</dbReference>
<dbReference type="SUPFAM" id="SSF103473">
    <property type="entry name" value="MFS general substrate transporter"/>
    <property type="match status" value="1"/>
</dbReference>
<dbReference type="GO" id="GO:0015212">
    <property type="term" value="F:cytidine transmembrane transporter activity"/>
    <property type="evidence" value="ECO:0007669"/>
    <property type="project" value="TreeGrafter"/>
</dbReference>
<dbReference type="Gene3D" id="1.20.1250.20">
    <property type="entry name" value="MFS general substrate transporter like domains"/>
    <property type="match status" value="2"/>
</dbReference>
<proteinExistence type="predicted"/>
<comment type="subcellular location">
    <subcellularLocation>
        <location evidence="1">Cell membrane</location>
        <topology evidence="1">Multi-pass membrane protein</topology>
    </subcellularLocation>
</comment>
<feature type="transmembrane region" description="Helical" evidence="7">
    <location>
        <begin position="269"/>
        <end position="289"/>
    </location>
</feature>
<protein>
    <submittedName>
        <fullName evidence="8">MFS transporter</fullName>
    </submittedName>
</protein>
<evidence type="ECO:0000256" key="2">
    <source>
        <dbReference type="ARBA" id="ARBA00022448"/>
    </source>
</evidence>
<feature type="transmembrane region" description="Helical" evidence="7">
    <location>
        <begin position="366"/>
        <end position="388"/>
    </location>
</feature>
<feature type="transmembrane region" description="Helical" evidence="7">
    <location>
        <begin position="246"/>
        <end position="262"/>
    </location>
</feature>
<keyword evidence="3" id="KW-1003">Cell membrane</keyword>
<evidence type="ECO:0000313" key="8">
    <source>
        <dbReference type="EMBL" id="TDB63956.1"/>
    </source>
</evidence>
<dbReference type="Proteomes" id="UP000295706">
    <property type="component" value="Unassembled WGS sequence"/>
</dbReference>
<feature type="transmembrane region" description="Helical" evidence="7">
    <location>
        <begin position="334"/>
        <end position="354"/>
    </location>
</feature>
<feature type="transmembrane region" description="Helical" evidence="7">
    <location>
        <begin position="96"/>
        <end position="120"/>
    </location>
</feature>
<sequence length="405" mass="44384">MKSTVRFQLMAMMFLQFFVWGAWYGQMSKYLFTQLNATGDQVGNAYTAFSLAMIIAPFFVGMIADRFFPAQKVLGVLNLIGAGILFYITQVQDADLFFWIMLAYCISFAPTIALTTSIAMRQMADPGKDFPAIRVMGTVAWIVVTNLVGFWNVGDQAMIFQIAMVAAAVLGLFSFVLPDTPPTATGKASFAQILGADSFVLFKNRSFLIFFLSSILICIPLSFYYAMANPSLTDSGMTNVENKMSLGQASEFVFMLLIPLAFSRLGVKWMLASGLVAWIVRFIFFGYGDGGSGEWMLYAAIILHGICYDFFFVTGQIYTDMKAGERIKSQAQGLITLATYGIGMGIGSKLAGIVTDMYTVDGVKNWTAIWMVPAGIAAVVLVLFLIFFNDKKAEAAVAKGEVVLS</sequence>
<feature type="transmembrane region" description="Helical" evidence="7">
    <location>
        <begin position="207"/>
        <end position="226"/>
    </location>
</feature>
<keyword evidence="2" id="KW-0813">Transport</keyword>
<evidence type="ECO:0000256" key="1">
    <source>
        <dbReference type="ARBA" id="ARBA00004651"/>
    </source>
</evidence>
<evidence type="ECO:0000256" key="7">
    <source>
        <dbReference type="SAM" id="Phobius"/>
    </source>
</evidence>
<feature type="transmembrane region" description="Helical" evidence="7">
    <location>
        <begin position="132"/>
        <end position="151"/>
    </location>
</feature>
<feature type="transmembrane region" description="Helical" evidence="7">
    <location>
        <begin position="7"/>
        <end position="25"/>
    </location>
</feature>
<comment type="caution">
    <text evidence="8">The sequence shown here is derived from an EMBL/GenBank/DDBJ whole genome shotgun (WGS) entry which is preliminary data.</text>
</comment>
<dbReference type="InterPro" id="IPR004740">
    <property type="entry name" value="Nuc_H_symport"/>
</dbReference>
<feature type="transmembrane region" description="Helical" evidence="7">
    <location>
        <begin position="295"/>
        <end position="313"/>
    </location>
</feature>
<dbReference type="PANTHER" id="PTHR23522:SF4">
    <property type="entry name" value="NUCLEOSIDE PERMEASE NUPG-RELATED"/>
    <property type="match status" value="1"/>
</dbReference>
<dbReference type="PANTHER" id="PTHR23522">
    <property type="entry name" value="BLL5896 PROTEIN"/>
    <property type="match status" value="1"/>
</dbReference>
<dbReference type="RefSeq" id="WP_132118485.1">
    <property type="nucleotide sequence ID" value="NZ_SMJU01000008.1"/>
</dbReference>
<evidence type="ECO:0000256" key="3">
    <source>
        <dbReference type="ARBA" id="ARBA00022475"/>
    </source>
</evidence>
<dbReference type="OrthoDB" id="9783013at2"/>
<dbReference type="Pfam" id="PF03825">
    <property type="entry name" value="Nuc_H_symport"/>
    <property type="match status" value="1"/>
</dbReference>
<evidence type="ECO:0000256" key="6">
    <source>
        <dbReference type="ARBA" id="ARBA00023136"/>
    </source>
</evidence>
<dbReference type="AlphaFoldDB" id="A0A4R4KBC1"/>
<keyword evidence="9" id="KW-1185">Reference proteome</keyword>
<evidence type="ECO:0000256" key="5">
    <source>
        <dbReference type="ARBA" id="ARBA00022989"/>
    </source>
</evidence>
<dbReference type="GO" id="GO:0015213">
    <property type="term" value="F:uridine transmembrane transporter activity"/>
    <property type="evidence" value="ECO:0007669"/>
    <property type="project" value="TreeGrafter"/>
</dbReference>
<feature type="transmembrane region" description="Helical" evidence="7">
    <location>
        <begin position="157"/>
        <end position="177"/>
    </location>
</feature>
<evidence type="ECO:0000256" key="4">
    <source>
        <dbReference type="ARBA" id="ARBA00022692"/>
    </source>
</evidence>
<keyword evidence="6 7" id="KW-0472">Membrane</keyword>
<feature type="transmembrane region" description="Helical" evidence="7">
    <location>
        <begin position="73"/>
        <end position="90"/>
    </location>
</feature>
<dbReference type="EMBL" id="SMJU01000008">
    <property type="protein sequence ID" value="TDB63956.1"/>
    <property type="molecule type" value="Genomic_DNA"/>
</dbReference>